<proteinExistence type="predicted"/>
<evidence type="ECO:0000256" key="1">
    <source>
        <dbReference type="SAM" id="SignalP"/>
    </source>
</evidence>
<keyword evidence="3" id="KW-1185">Reference proteome</keyword>
<protein>
    <recommendedName>
        <fullName evidence="4">Fibronectin type-III domain-containing protein</fullName>
    </recommendedName>
</protein>
<feature type="signal peptide" evidence="1">
    <location>
        <begin position="1"/>
        <end position="20"/>
    </location>
</feature>
<dbReference type="Gene3D" id="2.60.40.10">
    <property type="entry name" value="Immunoglobulins"/>
    <property type="match status" value="1"/>
</dbReference>
<organism evidence="2 3">
    <name type="scientific">Phialocephala subalpina</name>
    <dbReference type="NCBI Taxonomy" id="576137"/>
    <lineage>
        <taxon>Eukaryota</taxon>
        <taxon>Fungi</taxon>
        <taxon>Dikarya</taxon>
        <taxon>Ascomycota</taxon>
        <taxon>Pezizomycotina</taxon>
        <taxon>Leotiomycetes</taxon>
        <taxon>Helotiales</taxon>
        <taxon>Mollisiaceae</taxon>
        <taxon>Phialocephala</taxon>
        <taxon>Phialocephala fortinii species complex</taxon>
    </lineage>
</organism>
<dbReference type="InterPro" id="IPR036116">
    <property type="entry name" value="FN3_sf"/>
</dbReference>
<dbReference type="OrthoDB" id="1896086at2759"/>
<reference evidence="2 3" key="1">
    <citation type="submission" date="2016-03" db="EMBL/GenBank/DDBJ databases">
        <authorList>
            <person name="Ploux O."/>
        </authorList>
    </citation>
    <scope>NUCLEOTIDE SEQUENCE [LARGE SCALE GENOMIC DNA]</scope>
    <source>
        <strain evidence="2 3">UAMH 11012</strain>
    </source>
</reference>
<dbReference type="EMBL" id="FJOG01000015">
    <property type="protein sequence ID" value="CZR59922.1"/>
    <property type="molecule type" value="Genomic_DNA"/>
</dbReference>
<dbReference type="PANTHER" id="PTHR35040:SF7">
    <property type="entry name" value="FIBRONECTIN TYPE-III DOMAIN-CONTAINING PROTEIN-RELATED"/>
    <property type="match status" value="1"/>
</dbReference>
<accession>A0A1L7X4J5</accession>
<gene>
    <name evidence="2" type="ORF">PAC_09817</name>
</gene>
<dbReference type="SUPFAM" id="SSF49265">
    <property type="entry name" value="Fibronectin type III"/>
    <property type="match status" value="1"/>
</dbReference>
<name>A0A1L7X4J5_9HELO</name>
<evidence type="ECO:0008006" key="4">
    <source>
        <dbReference type="Google" id="ProtNLM"/>
    </source>
</evidence>
<dbReference type="InterPro" id="IPR021986">
    <property type="entry name" value="Spherulin4"/>
</dbReference>
<dbReference type="InterPro" id="IPR036514">
    <property type="entry name" value="SGNH_hydro_sf"/>
</dbReference>
<feature type="chain" id="PRO_5012295682" description="Fibronectin type-III domain-containing protein" evidence="1">
    <location>
        <begin position="21"/>
        <end position="815"/>
    </location>
</feature>
<keyword evidence="1" id="KW-0732">Signal</keyword>
<dbReference type="AlphaFoldDB" id="A0A1L7X4J5"/>
<dbReference type="Proteomes" id="UP000184330">
    <property type="component" value="Unassembled WGS sequence"/>
</dbReference>
<evidence type="ECO:0000313" key="3">
    <source>
        <dbReference type="Proteomes" id="UP000184330"/>
    </source>
</evidence>
<dbReference type="PANTHER" id="PTHR35040">
    <property type="match status" value="1"/>
</dbReference>
<sequence>MWSSPWGVLLVLGFLRAIGAIPSSPSFPEYRNLAMNASFEVKKLMTRQDDDVFDTTDLSFITRLAAIGDSYLAGIGAGDRLGFHSENGGQSVRQIIDSSAFSNSLDALLQAAKAKLGSGYAKFWGEDLTLDCDSISWSTWIYKLYDFHQPEQKLASSHRRTMNELVDAVNAKLAAAVERAGASVKFVDYDGYVGYFNGRFCEAGVDETTRKSNTRQGLMFYELNSWDPEGASPWKRDTNGVQSGTFVGSLSQFAELTLLLDPDATLIDQDFIEFASEDISSAESVVFIESASSDSDVEVPNLLPDGYGRVFHPQILLHQLIANLVIYNMVNLNSQQNGFAAIPEKLEMDTCLYTPPTTTPSSDQGQQIALASYINPSGDPAAWLRILSYDSNKVSVLTANILNGPDYVVDNAWKSVIDKAASQGKKVIGYVRTGYLGVSQQQFTTRLGSHNLADWTSQIEQDIDKWFEIYGSSLGGIFFDEGWPECGPNNIYADVYAYINNYTKRKHPGAFTDQVASVAALALTRHAGLLEITDDNQPNPYDTLPNEAYMQAFMGAVASGKPRIVNPDGLGGSYVAGLPSDALVSSLDYSSVTLTWSSVGNALGYAVYKNGAQILELPASMTRATISMLEPGTSGLTFEVRTILASSSGSGSSRSISGSTKSLPATGTISNVGFTSDGNTATYTADVLVPYGFVRLFIGINQPDPGIGKGWPIQSPIQVDGTAYHELVNYLVEGNSFYSGLYKYTGTWYELSPDNAEWSWASIGTAPQTQSGYTYTWTVPLAGTNAVASEYIIQCQGYAPLNNVFKGTLRHYGTV</sequence>
<evidence type="ECO:0000313" key="2">
    <source>
        <dbReference type="EMBL" id="CZR59922.1"/>
    </source>
</evidence>
<dbReference type="Pfam" id="PF12138">
    <property type="entry name" value="Spherulin4"/>
    <property type="match status" value="1"/>
</dbReference>
<dbReference type="Gene3D" id="3.40.50.1110">
    <property type="entry name" value="SGNH hydrolase"/>
    <property type="match status" value="1"/>
</dbReference>
<dbReference type="SUPFAM" id="SSF52266">
    <property type="entry name" value="SGNH hydrolase"/>
    <property type="match status" value="1"/>
</dbReference>
<dbReference type="InterPro" id="IPR013783">
    <property type="entry name" value="Ig-like_fold"/>
</dbReference>